<reference evidence="2 3" key="1">
    <citation type="submission" date="2015-10" db="EMBL/GenBank/DDBJ databases">
        <title>Genome sequencing of Penicillium freii.</title>
        <authorList>
            <person name="Nguyen H.D."/>
            <person name="Visagie C.M."/>
            <person name="Seifert K.A."/>
        </authorList>
    </citation>
    <scope>NUCLEOTIDE SEQUENCE [LARGE SCALE GENOMIC DNA]</scope>
    <source>
        <strain evidence="2 3">DAOM 242723</strain>
    </source>
</reference>
<organism evidence="2 3">
    <name type="scientific">Penicillium freii</name>
    <dbReference type="NCBI Taxonomy" id="48697"/>
    <lineage>
        <taxon>Eukaryota</taxon>
        <taxon>Fungi</taxon>
        <taxon>Dikarya</taxon>
        <taxon>Ascomycota</taxon>
        <taxon>Pezizomycotina</taxon>
        <taxon>Eurotiomycetes</taxon>
        <taxon>Eurotiomycetidae</taxon>
        <taxon>Eurotiales</taxon>
        <taxon>Aspergillaceae</taxon>
        <taxon>Penicillium</taxon>
    </lineage>
</organism>
<dbReference type="AlphaFoldDB" id="A0A101MDW7"/>
<keyword evidence="3" id="KW-1185">Reference proteome</keyword>
<protein>
    <submittedName>
        <fullName evidence="2">Uncharacterized protein</fullName>
    </submittedName>
</protein>
<feature type="compositionally biased region" description="Polar residues" evidence="1">
    <location>
        <begin position="1"/>
        <end position="14"/>
    </location>
</feature>
<feature type="region of interest" description="Disordered" evidence="1">
    <location>
        <begin position="52"/>
        <end position="76"/>
    </location>
</feature>
<feature type="region of interest" description="Disordered" evidence="1">
    <location>
        <begin position="1"/>
        <end position="36"/>
    </location>
</feature>
<evidence type="ECO:0000256" key="1">
    <source>
        <dbReference type="SAM" id="MobiDB-lite"/>
    </source>
</evidence>
<accession>A0A101MDW7</accession>
<evidence type="ECO:0000313" key="2">
    <source>
        <dbReference type="EMBL" id="KUM58786.1"/>
    </source>
</evidence>
<dbReference type="Proteomes" id="UP000055045">
    <property type="component" value="Unassembled WGS sequence"/>
</dbReference>
<sequence>MSCSPQARISTSQGIEDKRKDIQKKRERGANRKVHPTYNNFFPSLLEMIKSREREGNTINPEKKMKMVESSKEDPE</sequence>
<proteinExistence type="predicted"/>
<dbReference type="EMBL" id="LLXE01000261">
    <property type="protein sequence ID" value="KUM58786.1"/>
    <property type="molecule type" value="Genomic_DNA"/>
</dbReference>
<name>A0A101MDW7_PENFR</name>
<evidence type="ECO:0000313" key="3">
    <source>
        <dbReference type="Proteomes" id="UP000055045"/>
    </source>
</evidence>
<gene>
    <name evidence="2" type="ORF">ACN42_g8370</name>
</gene>
<comment type="caution">
    <text evidence="2">The sequence shown here is derived from an EMBL/GenBank/DDBJ whole genome shotgun (WGS) entry which is preliminary data.</text>
</comment>
<feature type="compositionally biased region" description="Basic residues" evidence="1">
    <location>
        <begin position="21"/>
        <end position="35"/>
    </location>
</feature>